<accession>A0ACC0C5S5</accession>
<evidence type="ECO:0000313" key="1">
    <source>
        <dbReference type="EMBL" id="KAI5680215.1"/>
    </source>
</evidence>
<dbReference type="EMBL" id="CM044701">
    <property type="protein sequence ID" value="KAI5680215.1"/>
    <property type="molecule type" value="Genomic_DNA"/>
</dbReference>
<organism evidence="1 2">
    <name type="scientific">Catharanthus roseus</name>
    <name type="common">Madagascar periwinkle</name>
    <name type="synonym">Vinca rosea</name>
    <dbReference type="NCBI Taxonomy" id="4058"/>
    <lineage>
        <taxon>Eukaryota</taxon>
        <taxon>Viridiplantae</taxon>
        <taxon>Streptophyta</taxon>
        <taxon>Embryophyta</taxon>
        <taxon>Tracheophyta</taxon>
        <taxon>Spermatophyta</taxon>
        <taxon>Magnoliopsida</taxon>
        <taxon>eudicotyledons</taxon>
        <taxon>Gunneridae</taxon>
        <taxon>Pentapetalae</taxon>
        <taxon>asterids</taxon>
        <taxon>lamiids</taxon>
        <taxon>Gentianales</taxon>
        <taxon>Apocynaceae</taxon>
        <taxon>Rauvolfioideae</taxon>
        <taxon>Vinceae</taxon>
        <taxon>Catharanthinae</taxon>
        <taxon>Catharanthus</taxon>
    </lineage>
</organism>
<comment type="caution">
    <text evidence="1">The sequence shown here is derived from an EMBL/GenBank/DDBJ whole genome shotgun (WGS) entry which is preliminary data.</text>
</comment>
<sequence>MFSVFKLSENRENAECCQGIPHSLSGNKSIRQIAIEIRIAMKFGLRWKSRKIVVVLYYCDGTVYGVVACYVTNEDYPNGGGALEMGKGNMDTNK</sequence>
<protein>
    <submittedName>
        <fullName evidence="1">Uncharacterized protein</fullName>
    </submittedName>
</protein>
<reference evidence="2" key="1">
    <citation type="journal article" date="2023" name="Nat. Plants">
        <title>Single-cell RNA sequencing provides a high-resolution roadmap for understanding the multicellular compartmentation of specialized metabolism.</title>
        <authorList>
            <person name="Sun S."/>
            <person name="Shen X."/>
            <person name="Li Y."/>
            <person name="Li Y."/>
            <person name="Wang S."/>
            <person name="Li R."/>
            <person name="Zhang H."/>
            <person name="Shen G."/>
            <person name="Guo B."/>
            <person name="Wei J."/>
            <person name="Xu J."/>
            <person name="St-Pierre B."/>
            <person name="Chen S."/>
            <person name="Sun C."/>
        </authorList>
    </citation>
    <scope>NUCLEOTIDE SEQUENCE [LARGE SCALE GENOMIC DNA]</scope>
</reference>
<gene>
    <name evidence="1" type="ORF">M9H77_01442</name>
</gene>
<name>A0ACC0C5S5_CATRO</name>
<dbReference type="Proteomes" id="UP001060085">
    <property type="component" value="Linkage Group LG01"/>
</dbReference>
<keyword evidence="2" id="KW-1185">Reference proteome</keyword>
<evidence type="ECO:0000313" key="2">
    <source>
        <dbReference type="Proteomes" id="UP001060085"/>
    </source>
</evidence>
<proteinExistence type="predicted"/>